<dbReference type="InterPro" id="IPR000719">
    <property type="entry name" value="Prot_kinase_dom"/>
</dbReference>
<reference evidence="2" key="1">
    <citation type="submission" date="2021-03" db="EMBL/GenBank/DDBJ databases">
        <title>Plesiomonas shigelloides zfcc0051, isolated from zebrafish feces.</title>
        <authorList>
            <person name="Vanderhoek Z."/>
            <person name="Gaulke C."/>
        </authorList>
    </citation>
    <scope>NUCLEOTIDE SEQUENCE</scope>
    <source>
        <strain evidence="2">Zfcc0051</strain>
    </source>
</reference>
<dbReference type="AlphaFoldDB" id="A0A8I2B4D6"/>
<dbReference type="GO" id="GO:0005737">
    <property type="term" value="C:cytoplasm"/>
    <property type="evidence" value="ECO:0007669"/>
    <property type="project" value="TreeGrafter"/>
</dbReference>
<dbReference type="GO" id="GO:0004674">
    <property type="term" value="F:protein serine/threonine kinase activity"/>
    <property type="evidence" value="ECO:0007669"/>
    <property type="project" value="TreeGrafter"/>
</dbReference>
<evidence type="ECO:0000313" key="3">
    <source>
        <dbReference type="Proteomes" id="UP000664658"/>
    </source>
</evidence>
<dbReference type="Pfam" id="PF00069">
    <property type="entry name" value="Pkinase"/>
    <property type="match status" value="1"/>
</dbReference>
<evidence type="ECO:0000259" key="1">
    <source>
        <dbReference type="PROSITE" id="PS50011"/>
    </source>
</evidence>
<dbReference type="RefSeq" id="WP_207542662.1">
    <property type="nucleotide sequence ID" value="NZ_JAFNAA010000022.1"/>
</dbReference>
<dbReference type="EMBL" id="JAFNAA010000022">
    <property type="protein sequence ID" value="MBO1109631.1"/>
    <property type="molecule type" value="Genomic_DNA"/>
</dbReference>
<name>A0A8I2B4D6_PLESH</name>
<dbReference type="Gene3D" id="1.10.510.10">
    <property type="entry name" value="Transferase(Phosphotransferase) domain 1"/>
    <property type="match status" value="1"/>
</dbReference>
<dbReference type="PROSITE" id="PS50011">
    <property type="entry name" value="PROTEIN_KINASE_DOM"/>
    <property type="match status" value="1"/>
</dbReference>
<comment type="caution">
    <text evidence="2">The sequence shown here is derived from an EMBL/GenBank/DDBJ whole genome shotgun (WGS) entry which is preliminary data.</text>
</comment>
<feature type="domain" description="Protein kinase" evidence="1">
    <location>
        <begin position="15"/>
        <end position="311"/>
    </location>
</feature>
<organism evidence="2 3">
    <name type="scientific">Plesiomonas shigelloides</name>
    <name type="common">Aeromonas shigelloides</name>
    <dbReference type="NCBI Taxonomy" id="703"/>
    <lineage>
        <taxon>Bacteria</taxon>
        <taxon>Pseudomonadati</taxon>
        <taxon>Pseudomonadota</taxon>
        <taxon>Gammaproteobacteria</taxon>
        <taxon>Enterobacterales</taxon>
        <taxon>Enterobacteriaceae</taxon>
        <taxon>Plesiomonas</taxon>
    </lineage>
</organism>
<gene>
    <name evidence="2" type="ORF">J2R62_15705</name>
</gene>
<evidence type="ECO:0000313" key="2">
    <source>
        <dbReference type="EMBL" id="MBO1109631.1"/>
    </source>
</evidence>
<dbReference type="PANTHER" id="PTHR44167:SF18">
    <property type="entry name" value="PROTEIN KINASE DOMAIN-CONTAINING PROTEIN"/>
    <property type="match status" value="1"/>
</dbReference>
<proteinExistence type="predicted"/>
<dbReference type="Proteomes" id="UP000664658">
    <property type="component" value="Unassembled WGS sequence"/>
</dbReference>
<dbReference type="PANTHER" id="PTHR44167">
    <property type="entry name" value="OVARIAN-SPECIFIC SERINE/THREONINE-PROTEIN KINASE LOK-RELATED"/>
    <property type="match status" value="1"/>
</dbReference>
<sequence>MNPGDKILDIHGHFRRLGAYIGRGGEGTVFALQHQPDILIKCYHAGRRALPAYSKEQRAKITQQISMSAALRSLPLAWPRVLIFDELQNWLGYAMYHARGFPLAKLIHPNLYHQHAPALNRIELVGYLLNLLITVDALHQQNIFVGDLNPHNLLCDPHTGTVTLLDCDSFQIPHSDEQVFACTVGHPSLLPPEFRGKSLKETQRNAASDCYAVAMIIFMTLMMGRHPFDHQGGESLADNMTKGFFPYARCNISADGQHHIPLGEWYLLWQMIPDTLQQLFERCFIEGLHQPEKRPTLTEFRQHLQHYHGQLVNGEKAPCLGIPRRMALETPSSSESKPVMLRRATPERDVVSRVVESIVI</sequence>
<dbReference type="PROSITE" id="PS00290">
    <property type="entry name" value="IG_MHC"/>
    <property type="match status" value="1"/>
</dbReference>
<dbReference type="InterPro" id="IPR003006">
    <property type="entry name" value="Ig/MHC_CS"/>
</dbReference>
<protein>
    <recommendedName>
        <fullName evidence="1">Protein kinase domain-containing protein</fullName>
    </recommendedName>
</protein>
<dbReference type="InterPro" id="IPR011009">
    <property type="entry name" value="Kinase-like_dom_sf"/>
</dbReference>
<dbReference type="SUPFAM" id="SSF56112">
    <property type="entry name" value="Protein kinase-like (PK-like)"/>
    <property type="match status" value="1"/>
</dbReference>
<dbReference type="SMART" id="SM00220">
    <property type="entry name" value="S_TKc"/>
    <property type="match status" value="1"/>
</dbReference>
<accession>A0A8I2B4D6</accession>
<dbReference type="GO" id="GO:0005524">
    <property type="term" value="F:ATP binding"/>
    <property type="evidence" value="ECO:0007669"/>
    <property type="project" value="InterPro"/>
</dbReference>